<comment type="subcellular location">
    <subcellularLocation>
        <location evidence="1">Membrane</location>
        <topology evidence="1">Multi-pass membrane protein</topology>
    </subcellularLocation>
</comment>
<evidence type="ECO:0000256" key="6">
    <source>
        <dbReference type="SAM" id="Phobius"/>
    </source>
</evidence>
<dbReference type="Pfam" id="PF01594">
    <property type="entry name" value="AI-2E_transport"/>
    <property type="match status" value="1"/>
</dbReference>
<organism evidence="7 8">
    <name type="scientific">Mucilaginibacter litoreus</name>
    <dbReference type="NCBI Taxonomy" id="1048221"/>
    <lineage>
        <taxon>Bacteria</taxon>
        <taxon>Pseudomonadati</taxon>
        <taxon>Bacteroidota</taxon>
        <taxon>Sphingobacteriia</taxon>
        <taxon>Sphingobacteriales</taxon>
        <taxon>Sphingobacteriaceae</taxon>
        <taxon>Mucilaginibacter</taxon>
    </lineage>
</organism>
<keyword evidence="4 6" id="KW-1133">Transmembrane helix</keyword>
<protein>
    <submittedName>
        <fullName evidence="7">AI-2E family transporter</fullName>
    </submittedName>
</protein>
<feature type="transmembrane region" description="Helical" evidence="6">
    <location>
        <begin position="73"/>
        <end position="92"/>
    </location>
</feature>
<sequence>MKNTQQNQDNKQVPSSFGKKLGLTALLVVVLLLVRATFNVFMMMLAASLIALYFHGLADLIERKTKLGQRWSMTISIAGSFLLLLALMFLVGSKVQSQVEQLSSNFPSMVEEAKGRLNESAVGRKVLEQFSGDNAKKVAGPARQFFSSTFGVLGDLYVILFLGIFFTASPGIYKKGIIALVPADSETAAEDILDKLGNKLKNWLKGKIFAMAVVAVLTAISLAIVGVPMIFALALIAGVLNFIPNFGPIMAMVPAVLIGLSQGTDTALLIVGLYILIQVIESNFITPLVQNKLVSIPPAMIIAGQLIVGSLTGYLGIILATPLVLIVMVLVQELYIKKKRSMNN</sequence>
<reference evidence="8" key="1">
    <citation type="journal article" date="2019" name="Int. J. Syst. Evol. Microbiol.">
        <title>The Global Catalogue of Microorganisms (GCM) 10K type strain sequencing project: providing services to taxonomists for standard genome sequencing and annotation.</title>
        <authorList>
            <consortium name="The Broad Institute Genomics Platform"/>
            <consortium name="The Broad Institute Genome Sequencing Center for Infectious Disease"/>
            <person name="Wu L."/>
            <person name="Ma J."/>
        </authorList>
    </citation>
    <scope>NUCLEOTIDE SEQUENCE [LARGE SCALE GENOMIC DNA]</scope>
    <source>
        <strain evidence="8">CCUG 61484</strain>
    </source>
</reference>
<keyword evidence="3 6" id="KW-0812">Transmembrane</keyword>
<evidence type="ECO:0000256" key="1">
    <source>
        <dbReference type="ARBA" id="ARBA00004141"/>
    </source>
</evidence>
<accession>A0ABW3ARG7</accession>
<keyword evidence="5 6" id="KW-0472">Membrane</keyword>
<feature type="transmembrane region" description="Helical" evidence="6">
    <location>
        <begin position="145"/>
        <end position="168"/>
    </location>
</feature>
<feature type="transmembrane region" description="Helical" evidence="6">
    <location>
        <begin position="306"/>
        <end position="331"/>
    </location>
</feature>
<gene>
    <name evidence="7" type="ORF">ACFQZX_07430</name>
</gene>
<name>A0ABW3ARG7_9SPHI</name>
<evidence type="ECO:0000256" key="2">
    <source>
        <dbReference type="ARBA" id="ARBA00009773"/>
    </source>
</evidence>
<feature type="transmembrane region" description="Helical" evidence="6">
    <location>
        <begin position="208"/>
        <end position="236"/>
    </location>
</feature>
<dbReference type="EMBL" id="JBHTHZ010000003">
    <property type="protein sequence ID" value="MFD0793445.1"/>
    <property type="molecule type" value="Genomic_DNA"/>
</dbReference>
<dbReference type="RefSeq" id="WP_377113226.1">
    <property type="nucleotide sequence ID" value="NZ_JBHTHZ010000003.1"/>
</dbReference>
<comment type="similarity">
    <text evidence="2">Belongs to the autoinducer-2 exporter (AI-2E) (TC 2.A.86) family.</text>
</comment>
<dbReference type="PANTHER" id="PTHR21716">
    <property type="entry name" value="TRANSMEMBRANE PROTEIN"/>
    <property type="match status" value="1"/>
</dbReference>
<keyword evidence="8" id="KW-1185">Reference proteome</keyword>
<proteinExistence type="inferred from homology"/>
<feature type="transmembrane region" description="Helical" evidence="6">
    <location>
        <begin position="21"/>
        <end position="38"/>
    </location>
</feature>
<evidence type="ECO:0000313" key="7">
    <source>
        <dbReference type="EMBL" id="MFD0793445.1"/>
    </source>
</evidence>
<evidence type="ECO:0000256" key="3">
    <source>
        <dbReference type="ARBA" id="ARBA00022692"/>
    </source>
</evidence>
<evidence type="ECO:0000313" key="8">
    <source>
        <dbReference type="Proteomes" id="UP001597010"/>
    </source>
</evidence>
<evidence type="ECO:0000256" key="4">
    <source>
        <dbReference type="ARBA" id="ARBA00022989"/>
    </source>
</evidence>
<feature type="transmembrane region" description="Helical" evidence="6">
    <location>
        <begin position="242"/>
        <end position="260"/>
    </location>
</feature>
<dbReference type="PANTHER" id="PTHR21716:SF62">
    <property type="entry name" value="TRANSPORT PROTEIN YDBI-RELATED"/>
    <property type="match status" value="1"/>
</dbReference>
<feature type="transmembrane region" description="Helical" evidence="6">
    <location>
        <begin position="267"/>
        <end position="286"/>
    </location>
</feature>
<dbReference type="Proteomes" id="UP001597010">
    <property type="component" value="Unassembled WGS sequence"/>
</dbReference>
<feature type="transmembrane region" description="Helical" evidence="6">
    <location>
        <begin position="44"/>
        <end position="61"/>
    </location>
</feature>
<evidence type="ECO:0000256" key="5">
    <source>
        <dbReference type="ARBA" id="ARBA00023136"/>
    </source>
</evidence>
<dbReference type="InterPro" id="IPR002549">
    <property type="entry name" value="AI-2E-like"/>
</dbReference>
<comment type="caution">
    <text evidence="7">The sequence shown here is derived from an EMBL/GenBank/DDBJ whole genome shotgun (WGS) entry which is preliminary data.</text>
</comment>